<dbReference type="PROSITE" id="PS51186">
    <property type="entry name" value="GNAT"/>
    <property type="match status" value="1"/>
</dbReference>
<dbReference type="EMBL" id="JBHUIK010000001">
    <property type="protein sequence ID" value="MFD2212308.1"/>
    <property type="molecule type" value="Genomic_DNA"/>
</dbReference>
<dbReference type="SUPFAM" id="SSF55729">
    <property type="entry name" value="Acyl-CoA N-acyltransferases (Nat)"/>
    <property type="match status" value="1"/>
</dbReference>
<dbReference type="InterPro" id="IPR000182">
    <property type="entry name" value="GNAT_dom"/>
</dbReference>
<proteinExistence type="predicted"/>
<gene>
    <name evidence="2" type="ORF">ACFSKK_01125</name>
</gene>
<dbReference type="Proteomes" id="UP001597318">
    <property type="component" value="Unassembled WGS sequence"/>
</dbReference>
<dbReference type="Pfam" id="PF00583">
    <property type="entry name" value="Acetyltransf_1"/>
    <property type="match status" value="1"/>
</dbReference>
<evidence type="ECO:0000313" key="3">
    <source>
        <dbReference type="Proteomes" id="UP001597318"/>
    </source>
</evidence>
<name>A0ABW5BQ98_9BACI</name>
<feature type="domain" description="N-acetyltransferase" evidence="1">
    <location>
        <begin position="6"/>
        <end position="178"/>
    </location>
</feature>
<protein>
    <submittedName>
        <fullName evidence="2">GNAT family N-acetyltransferase</fullName>
    </submittedName>
</protein>
<dbReference type="InterPro" id="IPR016181">
    <property type="entry name" value="Acyl_CoA_acyltransferase"/>
</dbReference>
<organism evidence="2 3">
    <name type="scientific">Metabacillus endolithicus</name>
    <dbReference type="NCBI Taxonomy" id="1535204"/>
    <lineage>
        <taxon>Bacteria</taxon>
        <taxon>Bacillati</taxon>
        <taxon>Bacillota</taxon>
        <taxon>Bacilli</taxon>
        <taxon>Bacillales</taxon>
        <taxon>Bacillaceae</taxon>
        <taxon>Metabacillus</taxon>
    </lineage>
</organism>
<evidence type="ECO:0000259" key="1">
    <source>
        <dbReference type="PROSITE" id="PS51186"/>
    </source>
</evidence>
<dbReference type="CDD" id="cd04301">
    <property type="entry name" value="NAT_SF"/>
    <property type="match status" value="1"/>
</dbReference>
<comment type="caution">
    <text evidence="2">The sequence shown here is derived from an EMBL/GenBank/DDBJ whole genome shotgun (WGS) entry which is preliminary data.</text>
</comment>
<accession>A0ABW5BQ98</accession>
<evidence type="ECO:0000313" key="2">
    <source>
        <dbReference type="EMBL" id="MFD2212308.1"/>
    </source>
</evidence>
<dbReference type="RefSeq" id="WP_379049522.1">
    <property type="nucleotide sequence ID" value="NZ_JBHUIK010000001.1"/>
</dbReference>
<dbReference type="Gene3D" id="3.40.630.30">
    <property type="match status" value="1"/>
</dbReference>
<reference evidence="3" key="1">
    <citation type="journal article" date="2019" name="Int. J. Syst. Evol. Microbiol.">
        <title>The Global Catalogue of Microorganisms (GCM) 10K type strain sequencing project: providing services to taxonomists for standard genome sequencing and annotation.</title>
        <authorList>
            <consortium name="The Broad Institute Genomics Platform"/>
            <consortium name="The Broad Institute Genome Sequencing Center for Infectious Disease"/>
            <person name="Wu L."/>
            <person name="Ma J."/>
        </authorList>
    </citation>
    <scope>NUCLEOTIDE SEQUENCE [LARGE SCALE GENOMIC DNA]</scope>
    <source>
        <strain evidence="3">CGMCC 1.15474</strain>
    </source>
</reference>
<sequence>MTIKWVEITEETLEHYKSAMKLYDQAFPIEVREPHQTFLRSMQYTKSPNNYHFLVGLEDNQLASFATGHYFAKINAGFIVYIVTNPEIRNKGLGSKTLLKIEELLNKDALLAGNLTMKAIFLETETPEMVHTEKEKQDCLKRYQFFSRNGYEKCNEISYLQPALHDEVGDIPLDLFIKNLDINKRSKDEIKNAIITIYKEKYQLVNGIDKSIIDNCLKKMEIEDEE</sequence>
<keyword evidence="3" id="KW-1185">Reference proteome</keyword>